<organism evidence="1 2">
    <name type="scientific">Crossiella equi</name>
    <dbReference type="NCBI Taxonomy" id="130796"/>
    <lineage>
        <taxon>Bacteria</taxon>
        <taxon>Bacillati</taxon>
        <taxon>Actinomycetota</taxon>
        <taxon>Actinomycetes</taxon>
        <taxon>Pseudonocardiales</taxon>
        <taxon>Pseudonocardiaceae</taxon>
        <taxon>Crossiella</taxon>
    </lineage>
</organism>
<dbReference type="Gene3D" id="3.40.50.1820">
    <property type="entry name" value="alpha/beta hydrolase"/>
    <property type="match status" value="1"/>
</dbReference>
<name>A0ABS5A684_9PSEU</name>
<protein>
    <submittedName>
        <fullName evidence="1">Fermentation-respiration switch protein FrsA (DUF1100 family)</fullName>
    </submittedName>
</protein>
<dbReference type="InterPro" id="IPR029058">
    <property type="entry name" value="AB_hydrolase_fold"/>
</dbReference>
<reference evidence="1 2" key="1">
    <citation type="submission" date="2021-03" db="EMBL/GenBank/DDBJ databases">
        <title>Sequencing the genomes of 1000 actinobacteria strains.</title>
        <authorList>
            <person name="Klenk H.-P."/>
        </authorList>
    </citation>
    <scope>NUCLEOTIDE SEQUENCE [LARGE SCALE GENOMIC DNA]</scope>
    <source>
        <strain evidence="1 2">DSM 44580</strain>
    </source>
</reference>
<comment type="caution">
    <text evidence="1">The sequence shown here is derived from an EMBL/GenBank/DDBJ whole genome shotgun (WGS) entry which is preliminary data.</text>
</comment>
<keyword evidence="2" id="KW-1185">Reference proteome</keyword>
<dbReference type="EMBL" id="JAGIOO010000001">
    <property type="protein sequence ID" value="MBP2471235.1"/>
    <property type="molecule type" value="Genomic_DNA"/>
</dbReference>
<sequence length="62" mass="6904">MRSWDGWIWHGTADRNVPLPVARDLFGRLPSAVLHVREGEGHAVGVVVRCEVMERVVLSAGR</sequence>
<dbReference type="Proteomes" id="UP001519363">
    <property type="component" value="Unassembled WGS sequence"/>
</dbReference>
<proteinExistence type="predicted"/>
<gene>
    <name evidence="1" type="ORF">JOF53_000107</name>
</gene>
<dbReference type="SUPFAM" id="SSF53474">
    <property type="entry name" value="alpha/beta-Hydrolases"/>
    <property type="match status" value="1"/>
</dbReference>
<evidence type="ECO:0000313" key="1">
    <source>
        <dbReference type="EMBL" id="MBP2471235.1"/>
    </source>
</evidence>
<accession>A0ABS5A684</accession>
<evidence type="ECO:0000313" key="2">
    <source>
        <dbReference type="Proteomes" id="UP001519363"/>
    </source>
</evidence>